<evidence type="ECO:0000313" key="16">
    <source>
        <dbReference type="EMBL" id="KAK2573688.1"/>
    </source>
</evidence>
<dbReference type="SMART" id="SM00184">
    <property type="entry name" value="RING"/>
    <property type="match status" value="1"/>
</dbReference>
<evidence type="ECO:0000256" key="2">
    <source>
        <dbReference type="ARBA" id="ARBA00022490"/>
    </source>
</evidence>
<evidence type="ECO:0000256" key="7">
    <source>
        <dbReference type="ARBA" id="ARBA00022771"/>
    </source>
</evidence>
<evidence type="ECO:0000256" key="6">
    <source>
        <dbReference type="ARBA" id="ARBA00022737"/>
    </source>
</evidence>
<dbReference type="Gene3D" id="3.30.40.10">
    <property type="entry name" value="Zinc/RING finger domain, C3HC4 (zinc finger)"/>
    <property type="match status" value="3"/>
</dbReference>
<keyword evidence="17" id="KW-1185">Reference proteome</keyword>
<dbReference type="SUPFAM" id="SSF49599">
    <property type="entry name" value="TRAF domain-like"/>
    <property type="match status" value="3"/>
</dbReference>
<dbReference type="InterPro" id="IPR008974">
    <property type="entry name" value="TRAF-like"/>
</dbReference>
<dbReference type="SUPFAM" id="SSF57953">
    <property type="entry name" value="Trimerization domain of TRAF"/>
    <property type="match status" value="1"/>
</dbReference>
<evidence type="ECO:0000259" key="13">
    <source>
        <dbReference type="PROSITE" id="PS50089"/>
    </source>
</evidence>
<dbReference type="GO" id="GO:0005164">
    <property type="term" value="F:tumor necrosis factor receptor binding"/>
    <property type="evidence" value="ECO:0007669"/>
    <property type="project" value="TreeGrafter"/>
</dbReference>
<feature type="coiled-coil region" evidence="12">
    <location>
        <begin position="237"/>
        <end position="271"/>
    </location>
</feature>
<dbReference type="FunFam" id="2.60.210.10:FF:000001">
    <property type="entry name" value="TNF receptor-associated factor"/>
    <property type="match status" value="1"/>
</dbReference>
<dbReference type="GO" id="GO:0006915">
    <property type="term" value="P:apoptotic process"/>
    <property type="evidence" value="ECO:0007669"/>
    <property type="project" value="UniProtKB-KW"/>
</dbReference>
<dbReference type="Pfam" id="PF02176">
    <property type="entry name" value="zf-TRAF"/>
    <property type="match status" value="1"/>
</dbReference>
<dbReference type="EMBL" id="JARQWQ010000002">
    <property type="protein sequence ID" value="KAK2573688.1"/>
    <property type="molecule type" value="Genomic_DNA"/>
</dbReference>
<accession>A0AAD9R5V2</accession>
<evidence type="ECO:0000256" key="4">
    <source>
        <dbReference type="ARBA" id="ARBA00022703"/>
    </source>
</evidence>
<evidence type="ECO:0000256" key="10">
    <source>
        <dbReference type="ARBA" id="ARBA00023054"/>
    </source>
</evidence>
<keyword evidence="6" id="KW-0677">Repeat</keyword>
<keyword evidence="2" id="KW-0963">Cytoplasm</keyword>
<dbReference type="InterPro" id="IPR001841">
    <property type="entry name" value="Znf_RING"/>
</dbReference>
<evidence type="ECO:0000256" key="3">
    <source>
        <dbReference type="ARBA" id="ARBA00022499"/>
    </source>
</evidence>
<dbReference type="PROSITE" id="PS00518">
    <property type="entry name" value="ZF_RING_1"/>
    <property type="match status" value="1"/>
</dbReference>
<dbReference type="InterPro" id="IPR049342">
    <property type="entry name" value="TRAF1-6_MATH_dom"/>
</dbReference>
<dbReference type="PIRSF" id="PIRSF015614">
    <property type="entry name" value="TRAF"/>
    <property type="match status" value="1"/>
</dbReference>
<evidence type="ECO:0000256" key="11">
    <source>
        <dbReference type="PROSITE-ProRule" id="PRU00207"/>
    </source>
</evidence>
<name>A0AAD9R5V2_ACRCE</name>
<keyword evidence="8 11" id="KW-0862">Zinc</keyword>
<dbReference type="PROSITE" id="PS50144">
    <property type="entry name" value="MATH"/>
    <property type="match status" value="1"/>
</dbReference>
<dbReference type="InterPro" id="IPR049440">
    <property type="entry name" value="TRAF3/5_RING"/>
</dbReference>
<dbReference type="InterPro" id="IPR012227">
    <property type="entry name" value="TNF_rcpt-assoc_TRAF_met"/>
</dbReference>
<dbReference type="PANTHER" id="PTHR10131:SF153">
    <property type="entry name" value="RING-TYPE DOMAIN-CONTAINING PROTEIN"/>
    <property type="match status" value="1"/>
</dbReference>
<feature type="domain" description="RING-type" evidence="13">
    <location>
        <begin position="21"/>
        <end position="61"/>
    </location>
</feature>
<dbReference type="GO" id="GO:0042981">
    <property type="term" value="P:regulation of apoptotic process"/>
    <property type="evidence" value="ECO:0007669"/>
    <property type="project" value="InterPro"/>
</dbReference>
<comment type="caution">
    <text evidence="16">The sequence shown here is derived from an EMBL/GenBank/DDBJ whole genome shotgun (WGS) entry which is preliminary data.</text>
</comment>
<dbReference type="InterPro" id="IPR013083">
    <property type="entry name" value="Znf_RING/FYVE/PHD"/>
</dbReference>
<dbReference type="GO" id="GO:0005737">
    <property type="term" value="C:cytoplasm"/>
    <property type="evidence" value="ECO:0007669"/>
    <property type="project" value="UniProtKB-SubCell"/>
</dbReference>
<reference evidence="16" key="2">
    <citation type="journal article" date="2023" name="Science">
        <title>Genomic signatures of disease resistance in endangered staghorn corals.</title>
        <authorList>
            <person name="Vollmer S.V."/>
            <person name="Selwyn J.D."/>
            <person name="Despard B.A."/>
            <person name="Roesel C.L."/>
        </authorList>
    </citation>
    <scope>NUCLEOTIDE SEQUENCE</scope>
    <source>
        <strain evidence="16">K2</strain>
    </source>
</reference>
<dbReference type="Pfam" id="PF21355">
    <property type="entry name" value="TRAF-mep_MATH"/>
    <property type="match status" value="1"/>
</dbReference>
<keyword evidence="4" id="KW-0053">Apoptosis</keyword>
<keyword evidence="16" id="KW-0675">Receptor</keyword>
<proteinExistence type="predicted"/>
<dbReference type="GO" id="GO:0009898">
    <property type="term" value="C:cytoplasmic side of plasma membrane"/>
    <property type="evidence" value="ECO:0007669"/>
    <property type="project" value="TreeGrafter"/>
</dbReference>
<dbReference type="PROSITE" id="PS50145">
    <property type="entry name" value="ZF_TRAF"/>
    <property type="match status" value="2"/>
</dbReference>
<evidence type="ECO:0000259" key="14">
    <source>
        <dbReference type="PROSITE" id="PS50144"/>
    </source>
</evidence>
<evidence type="ECO:0000313" key="17">
    <source>
        <dbReference type="Proteomes" id="UP001249851"/>
    </source>
</evidence>
<evidence type="ECO:0000256" key="8">
    <source>
        <dbReference type="ARBA" id="ARBA00022833"/>
    </source>
</evidence>
<dbReference type="InterPro" id="IPR001293">
    <property type="entry name" value="Znf_TRAF"/>
</dbReference>
<evidence type="ECO:0000256" key="5">
    <source>
        <dbReference type="ARBA" id="ARBA00022723"/>
    </source>
</evidence>
<keyword evidence="10 12" id="KW-0175">Coiled coil</keyword>
<comment type="subcellular location">
    <subcellularLocation>
        <location evidence="1">Cytoplasm</location>
    </subcellularLocation>
</comment>
<dbReference type="GO" id="GO:0008270">
    <property type="term" value="F:zinc ion binding"/>
    <property type="evidence" value="ECO:0007669"/>
    <property type="project" value="UniProtKB-KW"/>
</dbReference>
<feature type="zinc finger region" description="TRAF-type" evidence="11">
    <location>
        <begin position="163"/>
        <end position="219"/>
    </location>
</feature>
<gene>
    <name evidence="16" type="ORF">P5673_001371</name>
</gene>
<feature type="zinc finger region" description="TRAF-type" evidence="11">
    <location>
        <begin position="105"/>
        <end position="151"/>
    </location>
</feature>
<dbReference type="SUPFAM" id="SSF57850">
    <property type="entry name" value="RING/U-box"/>
    <property type="match status" value="1"/>
</dbReference>
<reference evidence="16" key="1">
    <citation type="journal article" date="2023" name="G3 (Bethesda)">
        <title>Whole genome assembly and annotation of the endangered Caribbean coral Acropora cervicornis.</title>
        <authorList>
            <person name="Selwyn J.D."/>
            <person name="Vollmer S.V."/>
        </authorList>
    </citation>
    <scope>NUCLEOTIDE SEQUENCE</scope>
    <source>
        <strain evidence="16">K2</strain>
    </source>
</reference>
<evidence type="ECO:0000259" key="15">
    <source>
        <dbReference type="PROSITE" id="PS50145"/>
    </source>
</evidence>
<evidence type="ECO:0000256" key="1">
    <source>
        <dbReference type="ARBA" id="ARBA00004496"/>
    </source>
</evidence>
<keyword evidence="3" id="KW-1017">Isopeptide bond</keyword>
<dbReference type="PANTHER" id="PTHR10131">
    <property type="entry name" value="TNF RECEPTOR ASSOCIATED FACTOR"/>
    <property type="match status" value="1"/>
</dbReference>
<feature type="domain" description="MATH" evidence="14">
    <location>
        <begin position="404"/>
        <end position="549"/>
    </location>
</feature>
<dbReference type="InterPro" id="IPR002083">
    <property type="entry name" value="MATH/TRAF_dom"/>
</dbReference>
<evidence type="ECO:0000256" key="12">
    <source>
        <dbReference type="SAM" id="Coils"/>
    </source>
</evidence>
<dbReference type="GO" id="GO:0007165">
    <property type="term" value="P:signal transduction"/>
    <property type="evidence" value="ECO:0007669"/>
    <property type="project" value="InterPro"/>
</dbReference>
<dbReference type="InterPro" id="IPR017907">
    <property type="entry name" value="Znf_RING_CS"/>
</dbReference>
<dbReference type="GO" id="GO:0043122">
    <property type="term" value="P:regulation of canonical NF-kappaB signal transduction"/>
    <property type="evidence" value="ECO:0007669"/>
    <property type="project" value="TreeGrafter"/>
</dbReference>
<sequence length="557" mass="63270">MSSSRNDVEFVKGDLEERYKCIACRLVLQSPMQSSCGHRFCYSCIEAIFQKDSSQHKCPDDGEVLLRNNVFRDKCAQREVLGLLCFCYNKSRGCQWIGELLNLQSHSDECPFAEVKCLYCDSGCEVVVLRHQLAKHVENECLYKAVSCPYCGHGYAGVKMRQHLEVCSKFPIKCPYGCDQDEFPREEILEHENSCPKVEVKCSFSAMGCSFRGPRESLEEHIGANTAQHLVLSGKCIQELEGKMENLQLQLKAMEGLNQTYEARIAMQNEQIALNKQALSTHQLKLAGLEENMIVQQQITEELRQGLPTFSLKSKERELAGENVGDLMRRLDFQDQRMSSIETRLDDPRSRFTGGAEYGERASLGRIGGNNAQLDRLEHSLSLHEIQLADQDLKLQILQASSYDGTYLWKIDEFKRRFRESVEGKTISIYSPPFYTSRNGYKLCARAYLNGDGPTGKGKFMSLFIVIMRGDNDALLSWPFRQRITFKLLDQDRISDVSETFRPDPNSSSFQRPRSDMNIASGCPTFCSHSLLRSRGYIRDDTIFIKVIVDTVGLAAI</sequence>
<dbReference type="PROSITE" id="PS50089">
    <property type="entry name" value="ZF_RING_2"/>
    <property type="match status" value="1"/>
</dbReference>
<dbReference type="Gene3D" id="2.60.210.10">
    <property type="entry name" value="Apoptosis, Tumor Necrosis Factor Receptor Associated Protein 2, Chain A"/>
    <property type="match status" value="1"/>
</dbReference>
<dbReference type="Pfam" id="PF21363">
    <property type="entry name" value="TRAF3_RING"/>
    <property type="match status" value="1"/>
</dbReference>
<feature type="domain" description="TRAF-type" evidence="15">
    <location>
        <begin position="105"/>
        <end position="151"/>
    </location>
</feature>
<dbReference type="AlphaFoldDB" id="A0AAD9R5V2"/>
<organism evidence="16 17">
    <name type="scientific">Acropora cervicornis</name>
    <name type="common">Staghorn coral</name>
    <dbReference type="NCBI Taxonomy" id="6130"/>
    <lineage>
        <taxon>Eukaryota</taxon>
        <taxon>Metazoa</taxon>
        <taxon>Cnidaria</taxon>
        <taxon>Anthozoa</taxon>
        <taxon>Hexacorallia</taxon>
        <taxon>Scleractinia</taxon>
        <taxon>Astrocoeniina</taxon>
        <taxon>Acroporidae</taxon>
        <taxon>Acropora</taxon>
    </lineage>
</organism>
<protein>
    <submittedName>
        <fullName evidence="16">TNF receptor-associated factor 3</fullName>
    </submittedName>
</protein>
<feature type="domain" description="TRAF-type" evidence="15">
    <location>
        <begin position="163"/>
        <end position="219"/>
    </location>
</feature>
<dbReference type="Proteomes" id="UP001249851">
    <property type="component" value="Unassembled WGS sequence"/>
</dbReference>
<keyword evidence="7 11" id="KW-0863">Zinc-finger</keyword>
<evidence type="ECO:0000256" key="9">
    <source>
        <dbReference type="ARBA" id="ARBA00022843"/>
    </source>
</evidence>
<dbReference type="SMART" id="SM00061">
    <property type="entry name" value="MATH"/>
    <property type="match status" value="1"/>
</dbReference>
<keyword evidence="5 11" id="KW-0479">Metal-binding</keyword>
<keyword evidence="9" id="KW-0832">Ubl conjugation</keyword>